<dbReference type="Proteomes" id="UP000183832">
    <property type="component" value="Unassembled WGS sequence"/>
</dbReference>
<dbReference type="AlphaFoldDB" id="A0A1J1HMZ0"/>
<gene>
    <name evidence="1" type="ORF">CLUMA_CG003173</name>
</gene>
<keyword evidence="2" id="KW-1185">Reference proteome</keyword>
<name>A0A1J1HMZ0_9DIPT</name>
<proteinExistence type="predicted"/>
<evidence type="ECO:0000313" key="1">
    <source>
        <dbReference type="EMBL" id="CRK89424.1"/>
    </source>
</evidence>
<organism evidence="1 2">
    <name type="scientific">Clunio marinus</name>
    <dbReference type="NCBI Taxonomy" id="568069"/>
    <lineage>
        <taxon>Eukaryota</taxon>
        <taxon>Metazoa</taxon>
        <taxon>Ecdysozoa</taxon>
        <taxon>Arthropoda</taxon>
        <taxon>Hexapoda</taxon>
        <taxon>Insecta</taxon>
        <taxon>Pterygota</taxon>
        <taxon>Neoptera</taxon>
        <taxon>Endopterygota</taxon>
        <taxon>Diptera</taxon>
        <taxon>Nematocera</taxon>
        <taxon>Chironomoidea</taxon>
        <taxon>Chironomidae</taxon>
        <taxon>Clunio</taxon>
    </lineage>
</organism>
<evidence type="ECO:0000313" key="2">
    <source>
        <dbReference type="Proteomes" id="UP000183832"/>
    </source>
</evidence>
<dbReference type="EMBL" id="CVRI01000012">
    <property type="protein sequence ID" value="CRK89424.1"/>
    <property type="molecule type" value="Genomic_DNA"/>
</dbReference>
<sequence>MEKRDDAIYDVHNLECELCRFGKLMNHLLVHVDWMIKNAIQFKKYGSEMLVCNDILSTNECKLYDTI</sequence>
<protein>
    <submittedName>
        <fullName evidence="1">CLUMA_CG003173, isoform A</fullName>
    </submittedName>
</protein>
<accession>A0A1J1HMZ0</accession>
<reference evidence="1 2" key="1">
    <citation type="submission" date="2015-04" db="EMBL/GenBank/DDBJ databases">
        <authorList>
            <person name="Syromyatnikov M.Y."/>
            <person name="Popov V.N."/>
        </authorList>
    </citation>
    <scope>NUCLEOTIDE SEQUENCE [LARGE SCALE GENOMIC DNA]</scope>
</reference>